<dbReference type="PROSITE" id="PS50110">
    <property type="entry name" value="RESPONSE_REGULATORY"/>
    <property type="match status" value="1"/>
</dbReference>
<dbReference type="Gene3D" id="3.30.450.20">
    <property type="entry name" value="PAS domain"/>
    <property type="match status" value="1"/>
</dbReference>
<feature type="transmembrane region" description="Helical" evidence="8">
    <location>
        <begin position="292"/>
        <end position="315"/>
    </location>
</feature>
<dbReference type="SUPFAM" id="SSF52172">
    <property type="entry name" value="CheY-like"/>
    <property type="match status" value="1"/>
</dbReference>
<evidence type="ECO:0000259" key="11">
    <source>
        <dbReference type="PROSITE" id="PS50885"/>
    </source>
</evidence>
<dbReference type="InterPro" id="IPR036097">
    <property type="entry name" value="HisK_dim/P_sf"/>
</dbReference>
<evidence type="ECO:0000256" key="2">
    <source>
        <dbReference type="ARBA" id="ARBA00004370"/>
    </source>
</evidence>
<dbReference type="PROSITE" id="PS50109">
    <property type="entry name" value="HIS_KIN"/>
    <property type="match status" value="1"/>
</dbReference>
<dbReference type="CDD" id="cd00082">
    <property type="entry name" value="HisKA"/>
    <property type="match status" value="1"/>
</dbReference>
<dbReference type="InterPro" id="IPR003660">
    <property type="entry name" value="HAMP_dom"/>
</dbReference>
<dbReference type="Pfam" id="PF00512">
    <property type="entry name" value="HisKA"/>
    <property type="match status" value="1"/>
</dbReference>
<evidence type="ECO:0000259" key="10">
    <source>
        <dbReference type="PROSITE" id="PS50110"/>
    </source>
</evidence>
<feature type="modified residue" description="4-aspartylphosphate" evidence="7">
    <location>
        <position position="802"/>
    </location>
</feature>
<dbReference type="PRINTS" id="PR00344">
    <property type="entry name" value="BCTRLSENSOR"/>
</dbReference>
<dbReference type="Gene3D" id="6.10.340.10">
    <property type="match status" value="1"/>
</dbReference>
<evidence type="ECO:0000256" key="8">
    <source>
        <dbReference type="SAM" id="Phobius"/>
    </source>
</evidence>
<sequence>MPLLSFRPILTSVRGRLLMFNLLVVAVTLMVSGVAITGFIHAGNLQALTQARTLSEMTGGMNLGRDTTNVSIAAMRLSQVVGPLEYQSESARLKQTQLMLQSSLRQLAQSPLASSEPALIERIAQRSNALGGDVTRLLEFGYQRHLQRNQLLSELYQCQMYLQWIDSIAARENQLQSTAALRRQIDGLLNIAIKIPNPYAVLTQLGQVMNDWPATYTDYPLSDKISRFLQNQDHLIPLARQLSVSDLAISYDVYHIKALVGMLNGDISLYVQKVANESALHIRQTHQELASIIFLIGLFALLSLVITGFAGWYIYRNIGSNLTVIADAMSQLARGERQVSVPGLQRRDELGDLARAFNVFAGNTASLERTSHLLKEKSTQLENTFLAMRDGFALFDRDGHLVVWNPQYPLLLGLEATALFRGRHYHELLDELRRLQVRVSDNADWQDMATQLHNEQPHAWEIYLPDGRTMELRFSPLAERGLVNMVLDRTERKVLEQALVHSQKMKAVGQLTGGLAHDFNNLLAVIIGSLELCGTDSGDDNERITRARKAAERGAVLTHRLLAFSRKQALFPQAVHLTELVKNLYELLCHLLPANLVLTLESRAPVWPAWIDVNQLENAIMNLVVNSRDAMEGRSGEILIRTYNQHVVRTGGKRQDMVALEVIDRGCGMSDEIKSQVYEPFFTTKSIGSGSGLGLSMVYGFIRQSGGRVQIESAPGAGTCVRLQLPRAPMPVSPPSLQRQPLPDRPADDSLLVMVLEDQEDVLDTLCEQLHQLGYMTLATTSSTEALAILRQTPDIDLLVSDLMLPGDYNGAEVIQLARKEYPALGTLLISGQDLHQNGIGPLMDIPLLRKPFTRRQLAQMLRLARNTGNKAR</sequence>
<dbReference type="Gene3D" id="3.30.565.10">
    <property type="entry name" value="Histidine kinase-like ATPase, C-terminal domain"/>
    <property type="match status" value="1"/>
</dbReference>
<dbReference type="Gene3D" id="1.10.287.130">
    <property type="match status" value="1"/>
</dbReference>
<dbReference type="OrthoDB" id="1931120at2"/>
<dbReference type="GO" id="GO:0016020">
    <property type="term" value="C:membrane"/>
    <property type="evidence" value="ECO:0007669"/>
    <property type="project" value="UniProtKB-SubCell"/>
</dbReference>
<dbReference type="AlphaFoldDB" id="A0A4R1NH73"/>
<organism evidence="12 13">
    <name type="scientific">Sodalis ligni</name>
    <dbReference type="NCBI Taxonomy" id="2697027"/>
    <lineage>
        <taxon>Bacteria</taxon>
        <taxon>Pseudomonadati</taxon>
        <taxon>Pseudomonadota</taxon>
        <taxon>Gammaproteobacteria</taxon>
        <taxon>Enterobacterales</taxon>
        <taxon>Bruguierivoracaceae</taxon>
        <taxon>Sodalis</taxon>
    </lineage>
</organism>
<keyword evidence="8" id="KW-0812">Transmembrane</keyword>
<dbReference type="SUPFAM" id="SSF158472">
    <property type="entry name" value="HAMP domain-like"/>
    <property type="match status" value="1"/>
</dbReference>
<keyword evidence="8" id="KW-1133">Transmembrane helix</keyword>
<dbReference type="InterPro" id="IPR003594">
    <property type="entry name" value="HATPase_dom"/>
</dbReference>
<dbReference type="PROSITE" id="PS50885">
    <property type="entry name" value="HAMP"/>
    <property type="match status" value="1"/>
</dbReference>
<keyword evidence="5" id="KW-0808">Transferase</keyword>
<dbReference type="SUPFAM" id="SSF55874">
    <property type="entry name" value="ATPase domain of HSP90 chaperone/DNA topoisomerase II/histidine kinase"/>
    <property type="match status" value="1"/>
</dbReference>
<dbReference type="InterPro" id="IPR011006">
    <property type="entry name" value="CheY-like_superfamily"/>
</dbReference>
<dbReference type="PANTHER" id="PTHR43065:SF42">
    <property type="entry name" value="TWO-COMPONENT SENSOR PPRA"/>
    <property type="match status" value="1"/>
</dbReference>
<dbReference type="InterPro" id="IPR035965">
    <property type="entry name" value="PAS-like_dom_sf"/>
</dbReference>
<dbReference type="CDD" id="cd06225">
    <property type="entry name" value="HAMP"/>
    <property type="match status" value="1"/>
</dbReference>
<comment type="catalytic activity">
    <reaction evidence="1">
        <text>ATP + protein L-histidine = ADP + protein N-phospho-L-histidine.</text>
        <dbReference type="EC" id="2.7.13.3"/>
    </reaction>
</comment>
<feature type="domain" description="Response regulatory" evidence="10">
    <location>
        <begin position="752"/>
        <end position="866"/>
    </location>
</feature>
<evidence type="ECO:0000256" key="7">
    <source>
        <dbReference type="PROSITE-ProRule" id="PRU00169"/>
    </source>
</evidence>
<dbReference type="Proteomes" id="UP000294555">
    <property type="component" value="Unassembled WGS sequence"/>
</dbReference>
<dbReference type="InterPro" id="IPR000014">
    <property type="entry name" value="PAS"/>
</dbReference>
<gene>
    <name evidence="12" type="ORF">EZJ58_4648</name>
</gene>
<dbReference type="SMART" id="SM00388">
    <property type="entry name" value="HisKA"/>
    <property type="match status" value="1"/>
</dbReference>
<dbReference type="SUPFAM" id="SSF47384">
    <property type="entry name" value="Homodimeric domain of signal transducing histidine kinase"/>
    <property type="match status" value="1"/>
</dbReference>
<comment type="caution">
    <text evidence="12">The sequence shown here is derived from an EMBL/GenBank/DDBJ whole genome shotgun (WGS) entry which is preliminary data.</text>
</comment>
<evidence type="ECO:0000256" key="6">
    <source>
        <dbReference type="ARBA" id="ARBA00022777"/>
    </source>
</evidence>
<dbReference type="Pfam" id="PF12860">
    <property type="entry name" value="PAS_7"/>
    <property type="match status" value="1"/>
</dbReference>
<proteinExistence type="predicted"/>
<dbReference type="Gene3D" id="3.40.50.2300">
    <property type="match status" value="1"/>
</dbReference>
<feature type="transmembrane region" description="Helical" evidence="8">
    <location>
        <begin position="20"/>
        <end position="42"/>
    </location>
</feature>
<dbReference type="InterPro" id="IPR005467">
    <property type="entry name" value="His_kinase_dom"/>
</dbReference>
<keyword evidence="4 7" id="KW-0597">Phosphoprotein</keyword>
<evidence type="ECO:0000256" key="3">
    <source>
        <dbReference type="ARBA" id="ARBA00012438"/>
    </source>
</evidence>
<dbReference type="SMART" id="SM00304">
    <property type="entry name" value="HAMP"/>
    <property type="match status" value="1"/>
</dbReference>
<dbReference type="EMBL" id="SJOI01000001">
    <property type="protein sequence ID" value="TCL06397.1"/>
    <property type="molecule type" value="Genomic_DNA"/>
</dbReference>
<keyword evidence="6 12" id="KW-0418">Kinase</keyword>
<keyword evidence="13" id="KW-1185">Reference proteome</keyword>
<dbReference type="Pfam" id="PF02518">
    <property type="entry name" value="HATPase_c"/>
    <property type="match status" value="1"/>
</dbReference>
<dbReference type="InterPro" id="IPR036890">
    <property type="entry name" value="HATPase_C_sf"/>
</dbReference>
<keyword evidence="8" id="KW-0472">Membrane</keyword>
<evidence type="ECO:0000256" key="5">
    <source>
        <dbReference type="ARBA" id="ARBA00022679"/>
    </source>
</evidence>
<dbReference type="Pfam" id="PF00072">
    <property type="entry name" value="Response_reg"/>
    <property type="match status" value="1"/>
</dbReference>
<reference evidence="12 13" key="1">
    <citation type="submission" date="2019-02" db="EMBL/GenBank/DDBJ databases">
        <title>Investigation of anaerobic lignin degradation for improved lignocellulosic biofuels.</title>
        <authorList>
            <person name="Deangelis K."/>
        </authorList>
    </citation>
    <scope>NUCLEOTIDE SEQUENCE [LARGE SCALE GENOMIC DNA]</scope>
    <source>
        <strain evidence="12 13">159R</strain>
    </source>
</reference>
<dbReference type="CDD" id="cd00130">
    <property type="entry name" value="PAS"/>
    <property type="match status" value="1"/>
</dbReference>
<comment type="subcellular location">
    <subcellularLocation>
        <location evidence="2">Membrane</location>
    </subcellularLocation>
</comment>
<dbReference type="GO" id="GO:0000155">
    <property type="term" value="F:phosphorelay sensor kinase activity"/>
    <property type="evidence" value="ECO:0007669"/>
    <property type="project" value="InterPro"/>
</dbReference>
<evidence type="ECO:0000256" key="4">
    <source>
        <dbReference type="ARBA" id="ARBA00022553"/>
    </source>
</evidence>
<feature type="domain" description="HAMP" evidence="11">
    <location>
        <begin position="316"/>
        <end position="369"/>
    </location>
</feature>
<dbReference type="InterPro" id="IPR003661">
    <property type="entry name" value="HisK_dim/P_dom"/>
</dbReference>
<feature type="domain" description="Histidine kinase" evidence="9">
    <location>
        <begin position="514"/>
        <end position="729"/>
    </location>
</feature>
<evidence type="ECO:0000256" key="1">
    <source>
        <dbReference type="ARBA" id="ARBA00000085"/>
    </source>
</evidence>
<accession>A0A4R1NH73</accession>
<dbReference type="EC" id="2.7.13.3" evidence="3"/>
<dbReference type="InterPro" id="IPR004358">
    <property type="entry name" value="Sig_transdc_His_kin-like_C"/>
</dbReference>
<dbReference type="SMART" id="SM00448">
    <property type="entry name" value="REC"/>
    <property type="match status" value="1"/>
</dbReference>
<dbReference type="InterPro" id="IPR001789">
    <property type="entry name" value="Sig_transdc_resp-reg_receiver"/>
</dbReference>
<name>A0A4R1NH73_9GAMM</name>
<evidence type="ECO:0000313" key="13">
    <source>
        <dbReference type="Proteomes" id="UP000294555"/>
    </source>
</evidence>
<dbReference type="PANTHER" id="PTHR43065">
    <property type="entry name" value="SENSOR HISTIDINE KINASE"/>
    <property type="match status" value="1"/>
</dbReference>
<dbReference type="Pfam" id="PF00672">
    <property type="entry name" value="HAMP"/>
    <property type="match status" value="1"/>
</dbReference>
<dbReference type="SUPFAM" id="SSF55785">
    <property type="entry name" value="PYP-like sensor domain (PAS domain)"/>
    <property type="match status" value="1"/>
</dbReference>
<protein>
    <recommendedName>
        <fullName evidence="3">histidine kinase</fullName>
        <ecNumber evidence="3">2.7.13.3</ecNumber>
    </recommendedName>
</protein>
<evidence type="ECO:0000259" key="9">
    <source>
        <dbReference type="PROSITE" id="PS50109"/>
    </source>
</evidence>
<evidence type="ECO:0000313" key="12">
    <source>
        <dbReference type="EMBL" id="TCL06397.1"/>
    </source>
</evidence>
<dbReference type="SMART" id="SM00387">
    <property type="entry name" value="HATPase_c"/>
    <property type="match status" value="1"/>
</dbReference>